<keyword evidence="1" id="KW-0808">Transferase</keyword>
<name>A0A1M5Z9U4_9FIRM</name>
<dbReference type="GO" id="GO:0042121">
    <property type="term" value="P:alginic acid biosynthetic process"/>
    <property type="evidence" value="ECO:0007669"/>
    <property type="project" value="UniProtKB-UniPathway"/>
</dbReference>
<dbReference type="EMBL" id="FQXV01000015">
    <property type="protein sequence ID" value="SHI20898.1"/>
    <property type="molecule type" value="Genomic_DNA"/>
</dbReference>
<dbReference type="UniPathway" id="UPA00286"/>
<dbReference type="GO" id="GO:0016740">
    <property type="term" value="F:transferase activity"/>
    <property type="evidence" value="ECO:0007669"/>
    <property type="project" value="UniProtKB-KW"/>
</dbReference>
<gene>
    <name evidence="1" type="ORF">SAMN02745823_03419</name>
</gene>
<organism evidence="1 2">
    <name type="scientific">Sporobacter termitidis DSM 10068</name>
    <dbReference type="NCBI Taxonomy" id="1123282"/>
    <lineage>
        <taxon>Bacteria</taxon>
        <taxon>Bacillati</taxon>
        <taxon>Bacillota</taxon>
        <taxon>Clostridia</taxon>
        <taxon>Eubacteriales</taxon>
        <taxon>Oscillospiraceae</taxon>
        <taxon>Sporobacter</taxon>
    </lineage>
</organism>
<dbReference type="AlphaFoldDB" id="A0A1M5Z9U4"/>
<dbReference type="OrthoDB" id="175771at2"/>
<evidence type="ECO:0000313" key="2">
    <source>
        <dbReference type="Proteomes" id="UP000183995"/>
    </source>
</evidence>
<keyword evidence="1" id="KW-0378">Hydrolase</keyword>
<accession>A0A1M5Z9U4</accession>
<evidence type="ECO:0000313" key="1">
    <source>
        <dbReference type="EMBL" id="SHI20898.1"/>
    </source>
</evidence>
<dbReference type="RefSeq" id="WP_084726578.1">
    <property type="nucleotide sequence ID" value="NZ_FQXV01000015.1"/>
</dbReference>
<proteinExistence type="predicted"/>
<dbReference type="Proteomes" id="UP000183995">
    <property type="component" value="Unassembled WGS sequence"/>
</dbReference>
<reference evidence="1 2" key="1">
    <citation type="submission" date="2016-11" db="EMBL/GenBank/DDBJ databases">
        <authorList>
            <person name="Jaros S."/>
            <person name="Januszkiewicz K."/>
            <person name="Wedrychowicz H."/>
        </authorList>
    </citation>
    <scope>NUCLEOTIDE SEQUENCE [LARGE SCALE GENOMIC DNA]</scope>
    <source>
        <strain evidence="1 2">DSM 10068</strain>
    </source>
</reference>
<dbReference type="STRING" id="1123282.SAMN02745823_03419"/>
<keyword evidence="2" id="KW-1185">Reference proteome</keyword>
<protein>
    <submittedName>
        <fullName evidence="1">SGNH hydrolase-like domain-containing protein, acetyltransferase AlgX</fullName>
    </submittedName>
</protein>
<dbReference type="GO" id="GO:0016787">
    <property type="term" value="F:hydrolase activity"/>
    <property type="evidence" value="ECO:0007669"/>
    <property type="project" value="UniProtKB-KW"/>
</dbReference>
<sequence length="406" mass="45154">MKLQKTVNILFMLCFLGFLFIGMAVTVVKPKDNASYFENRTLAAVPDLSRQSLWNGSWFSGWESYLKDHAAGRETLLKTATYLDLFVIKRPVVNNIVVTDRLLLSYNAYKPVDLEEIAEDSQKMTDSLETFNQIVAENGGVFYYVAVPGQTAYFSGDYPAYLNSQAAFTAAALASFKADMSSRGLKLIDMGDVFDAMGRPAGMFSSTDHHYTFDGAFATYRTIMERLNTDDRLALPILSPDDITVKTVENPFIGSRGREIFNMLPTDEKLKIAVLKKDIPFTRTDDGKDGAPQVYALPQNTWDTVSYTVYMGGDVGETVIKTDRPDLPNVLICGDSYTNAVETLLYTGFNEMRSLDLRSYTAGSLADYVRDYKPDVVILLRDYSVLLSSDGNGNVLTIPGGEYNAH</sequence>